<protein>
    <submittedName>
        <fullName evidence="2">ROK family protein</fullName>
    </submittedName>
</protein>
<evidence type="ECO:0000313" key="3">
    <source>
        <dbReference type="Proteomes" id="UP000282930"/>
    </source>
</evidence>
<dbReference type="PROSITE" id="PS01125">
    <property type="entry name" value="ROK"/>
    <property type="match status" value="1"/>
</dbReference>
<dbReference type="EMBL" id="CP034791">
    <property type="protein sequence ID" value="AZT91112.1"/>
    <property type="molecule type" value="Genomic_DNA"/>
</dbReference>
<sequence length="316" mass="33480">MYYIGIDLGGTNIAAGIVDEEGKIIKKGAVPTGAHRHYSEILKDMADLSLNLVKECGLSLDDIHSVGIGSPGTPDNEKGMILYSNNIAFLNVPMREEIQKYIPKPVNIENDANCAAYGEYIAGGAKGTRISVTITLGTGIGGGVIIDGKIYTGAHHAGAELGHMVICVDGEQCTCGRKGCWEAYASATALIRMTREAAARDINGTIMKLVGGDISKIDAKTAFDAKRMGDSVGAAIVDKYVKYLAEGLVNVCNIFEPEVICIGGGVSKEGEYLLGPVREYVYEKFYCKQITPPKIIPAVLGNDAGIIGAAFLAKQI</sequence>
<organism evidence="2 3">
    <name type="scientific">Caldicellulosiruptor changbaiensis</name>
    <dbReference type="NCBI Taxonomy" id="1222016"/>
    <lineage>
        <taxon>Bacteria</taxon>
        <taxon>Bacillati</taxon>
        <taxon>Bacillota</taxon>
        <taxon>Bacillota incertae sedis</taxon>
        <taxon>Caldicellulosiruptorales</taxon>
        <taxon>Caldicellulosiruptoraceae</taxon>
        <taxon>Caldicellulosiruptor</taxon>
    </lineage>
</organism>
<accession>A0A3T0D8H9</accession>
<dbReference type="PANTHER" id="PTHR18964">
    <property type="entry name" value="ROK (REPRESSOR, ORF, KINASE) FAMILY"/>
    <property type="match status" value="1"/>
</dbReference>
<dbReference type="KEGG" id="ccha:ELD05_10975"/>
<keyword evidence="3" id="KW-1185">Reference proteome</keyword>
<proteinExistence type="inferred from homology"/>
<dbReference type="Proteomes" id="UP000282930">
    <property type="component" value="Chromosome"/>
</dbReference>
<dbReference type="RefSeq" id="WP_127352455.1">
    <property type="nucleotide sequence ID" value="NZ_CP034791.1"/>
</dbReference>
<dbReference type="Pfam" id="PF00480">
    <property type="entry name" value="ROK"/>
    <property type="match status" value="1"/>
</dbReference>
<dbReference type="PANTHER" id="PTHR18964:SF149">
    <property type="entry name" value="BIFUNCTIONAL UDP-N-ACETYLGLUCOSAMINE 2-EPIMERASE_N-ACETYLMANNOSAMINE KINASE"/>
    <property type="match status" value="1"/>
</dbReference>
<dbReference type="InterPro" id="IPR043129">
    <property type="entry name" value="ATPase_NBD"/>
</dbReference>
<dbReference type="InterPro" id="IPR000600">
    <property type="entry name" value="ROK"/>
</dbReference>
<gene>
    <name evidence="2" type="ORF">ELD05_10975</name>
</gene>
<dbReference type="InterPro" id="IPR049874">
    <property type="entry name" value="ROK_cs"/>
</dbReference>
<dbReference type="Gene3D" id="3.30.420.40">
    <property type="match status" value="2"/>
</dbReference>
<dbReference type="SUPFAM" id="SSF53067">
    <property type="entry name" value="Actin-like ATPase domain"/>
    <property type="match status" value="1"/>
</dbReference>
<dbReference type="AlphaFoldDB" id="A0A3T0D8H9"/>
<evidence type="ECO:0000313" key="2">
    <source>
        <dbReference type="EMBL" id="AZT91112.1"/>
    </source>
</evidence>
<evidence type="ECO:0000256" key="1">
    <source>
        <dbReference type="ARBA" id="ARBA00006479"/>
    </source>
</evidence>
<reference evidence="2 3" key="1">
    <citation type="submission" date="2018-12" db="EMBL/GenBank/DDBJ databases">
        <title>Genome sequence from the cellulolytic species, Caldicellulosiruptor changbaiensis.</title>
        <authorList>
            <person name="Blumer-Schuette S.E."/>
            <person name="Mendoza C."/>
        </authorList>
    </citation>
    <scope>NUCLEOTIDE SEQUENCE [LARGE SCALE GENOMIC DNA]</scope>
    <source>
        <strain evidence="2 3">CBS-Z</strain>
    </source>
</reference>
<comment type="similarity">
    <text evidence="1">Belongs to the ROK (NagC/XylR) family.</text>
</comment>
<name>A0A3T0D8H9_9FIRM</name>